<sequence length="90" mass="10059">MFGFERRSLTLWKKFFSVTISVDSALATNTKTSASRQCLSIHRSRFGDTSMPGLSTRTTSSLRRLHLSLGQKIRTNVLSPNDSEFNAFAS</sequence>
<protein>
    <submittedName>
        <fullName evidence="1">Uncharacterized protein</fullName>
    </submittedName>
</protein>
<evidence type="ECO:0000313" key="1">
    <source>
        <dbReference type="EMBL" id="MXU86214.1"/>
    </source>
</evidence>
<organism evidence="1">
    <name type="scientific">Ixodes ricinus</name>
    <name type="common">Common tick</name>
    <name type="synonym">Acarus ricinus</name>
    <dbReference type="NCBI Taxonomy" id="34613"/>
    <lineage>
        <taxon>Eukaryota</taxon>
        <taxon>Metazoa</taxon>
        <taxon>Ecdysozoa</taxon>
        <taxon>Arthropoda</taxon>
        <taxon>Chelicerata</taxon>
        <taxon>Arachnida</taxon>
        <taxon>Acari</taxon>
        <taxon>Parasitiformes</taxon>
        <taxon>Ixodida</taxon>
        <taxon>Ixodoidea</taxon>
        <taxon>Ixodidae</taxon>
        <taxon>Ixodinae</taxon>
        <taxon>Ixodes</taxon>
    </lineage>
</organism>
<dbReference type="EMBL" id="GIFC01004131">
    <property type="protein sequence ID" value="MXU86214.1"/>
    <property type="molecule type" value="Transcribed_RNA"/>
</dbReference>
<dbReference type="AlphaFoldDB" id="A0A6B0UB35"/>
<proteinExistence type="predicted"/>
<reference evidence="1" key="1">
    <citation type="submission" date="2019-12" db="EMBL/GenBank/DDBJ databases">
        <title>An insight into the sialome of adult female Ixodes ricinus ticks feeding for 6 days.</title>
        <authorList>
            <person name="Perner J."/>
            <person name="Ribeiro J.M.C."/>
        </authorList>
    </citation>
    <scope>NUCLEOTIDE SEQUENCE</scope>
    <source>
        <strain evidence="1">Semi-engorged</strain>
        <tissue evidence="1">Salivary glands</tissue>
    </source>
</reference>
<name>A0A6B0UB35_IXORI</name>
<accession>A0A6B0UB35</accession>